<dbReference type="Gene3D" id="3.50.50.60">
    <property type="entry name" value="FAD/NAD(P)-binding domain"/>
    <property type="match status" value="1"/>
</dbReference>
<dbReference type="AlphaFoldDB" id="A0A853DCQ6"/>
<dbReference type="Proteomes" id="UP000571817">
    <property type="component" value="Unassembled WGS sequence"/>
</dbReference>
<dbReference type="PRINTS" id="PR00757">
    <property type="entry name" value="AMINEOXDASEF"/>
</dbReference>
<name>A0A853DCQ6_9MICO</name>
<evidence type="ECO:0000259" key="4">
    <source>
        <dbReference type="Pfam" id="PF01593"/>
    </source>
</evidence>
<evidence type="ECO:0000256" key="1">
    <source>
        <dbReference type="ARBA" id="ARBA00001974"/>
    </source>
</evidence>
<dbReference type="InterPro" id="IPR036188">
    <property type="entry name" value="FAD/NAD-bd_sf"/>
</dbReference>
<dbReference type="Pfam" id="PF01593">
    <property type="entry name" value="Amino_oxidase"/>
    <property type="match status" value="1"/>
</dbReference>
<reference evidence="5 6" key="1">
    <citation type="submission" date="2020-07" db="EMBL/GenBank/DDBJ databases">
        <title>Sequencing the genomes of 1000 actinobacteria strains.</title>
        <authorList>
            <person name="Klenk H.-P."/>
        </authorList>
    </citation>
    <scope>NUCLEOTIDE SEQUENCE [LARGE SCALE GENOMIC DNA]</scope>
    <source>
        <strain evidence="5 6">DSM 29531</strain>
    </source>
</reference>
<organism evidence="5 6">
    <name type="scientific">Allobranchiibius huperziae</name>
    <dbReference type="NCBI Taxonomy" id="1874116"/>
    <lineage>
        <taxon>Bacteria</taxon>
        <taxon>Bacillati</taxon>
        <taxon>Actinomycetota</taxon>
        <taxon>Actinomycetes</taxon>
        <taxon>Micrococcales</taxon>
        <taxon>Dermacoccaceae</taxon>
        <taxon>Allobranchiibius</taxon>
    </lineage>
</organism>
<dbReference type="NCBIfam" id="TIGR03467">
    <property type="entry name" value="HpnE"/>
    <property type="match status" value="1"/>
</dbReference>
<feature type="binding site" evidence="3">
    <location>
        <position position="236"/>
    </location>
    <ligand>
        <name>FAD</name>
        <dbReference type="ChEBI" id="CHEBI:57692"/>
    </ligand>
</feature>
<dbReference type="InterPro" id="IPR001613">
    <property type="entry name" value="Flavin_amine_oxidase"/>
</dbReference>
<sequence>MTRAAVIGGGLAGITAAIGLADAGCDVTLLERQAHLGGLTHSFERDGMWVDNGQHVFLRCCTAYRSLLQRLAVAHLVTMQDRLDIPMRSGRRATTGHLRRNGLPAPMHLAGSLARHPWLPVPDRVRAGRIALALAAVDTASAASDETSFGDWLDAHHCSRRLRENLWDVVGLATLNVHADECSLALAATVFQLGLLTDRTAGDIGWSDVPLSQLHGDAAVRALGAAGAEVRVRAKVERVTPASGRWVVRADGVDTEYDQAVLAVPPDVTERLAPWADLGAGPGYAARLGSSPIVNLHVLLDRVVLDTPFVVALDSPLQWVFDRTGQSGVRRGQYLAVSLSGADEDLPRTAAQLREIYLPELRRLLPMMDSAHVLDFFVTREPRATFRATPGTAAYRPTQRTGHVGLAVAGAWTATGWPATMEGAVRSGRDAAAALLQETRRSPRDEVAA</sequence>
<dbReference type="InterPro" id="IPR002937">
    <property type="entry name" value="Amino_oxidase"/>
</dbReference>
<proteinExistence type="predicted"/>
<dbReference type="InterPro" id="IPR017830">
    <property type="entry name" value="SQase_HpnE"/>
</dbReference>
<evidence type="ECO:0000313" key="6">
    <source>
        <dbReference type="Proteomes" id="UP000571817"/>
    </source>
</evidence>
<comment type="caution">
    <text evidence="5">The sequence shown here is derived from an EMBL/GenBank/DDBJ whole genome shotgun (WGS) entry which is preliminary data.</text>
</comment>
<evidence type="ECO:0000256" key="3">
    <source>
        <dbReference type="PIRSR" id="PIRSR601613-1"/>
    </source>
</evidence>
<protein>
    <submittedName>
        <fullName evidence="5">Squalene-associated FAD-dependent desaturase</fullName>
    </submittedName>
</protein>
<gene>
    <name evidence="5" type="ORF">HNR15_000746</name>
</gene>
<keyword evidence="6" id="KW-1185">Reference proteome</keyword>
<dbReference type="GO" id="GO:0016491">
    <property type="term" value="F:oxidoreductase activity"/>
    <property type="evidence" value="ECO:0007669"/>
    <property type="project" value="UniProtKB-KW"/>
</dbReference>
<dbReference type="RefSeq" id="WP_179479254.1">
    <property type="nucleotide sequence ID" value="NZ_JACCFW010000001.1"/>
</dbReference>
<feature type="domain" description="Amine oxidase" evidence="4">
    <location>
        <begin position="11"/>
        <end position="436"/>
    </location>
</feature>
<dbReference type="EMBL" id="JACCFW010000001">
    <property type="protein sequence ID" value="NYJ73783.1"/>
    <property type="molecule type" value="Genomic_DNA"/>
</dbReference>
<dbReference type="InterPro" id="IPR050464">
    <property type="entry name" value="Zeta_carotene_desat/Oxidored"/>
</dbReference>
<keyword evidence="2" id="KW-0560">Oxidoreductase</keyword>
<accession>A0A853DCQ6</accession>
<comment type="cofactor">
    <cofactor evidence="1">
        <name>FAD</name>
        <dbReference type="ChEBI" id="CHEBI:57692"/>
    </cofactor>
</comment>
<dbReference type="PANTHER" id="PTHR42923">
    <property type="entry name" value="PROTOPORPHYRINOGEN OXIDASE"/>
    <property type="match status" value="1"/>
</dbReference>
<evidence type="ECO:0000313" key="5">
    <source>
        <dbReference type="EMBL" id="NYJ73783.1"/>
    </source>
</evidence>
<dbReference type="PANTHER" id="PTHR42923:SF47">
    <property type="entry name" value="BLR3003 PROTEIN"/>
    <property type="match status" value="1"/>
</dbReference>
<dbReference type="SUPFAM" id="SSF51905">
    <property type="entry name" value="FAD/NAD(P)-binding domain"/>
    <property type="match status" value="1"/>
</dbReference>
<evidence type="ECO:0000256" key="2">
    <source>
        <dbReference type="ARBA" id="ARBA00023002"/>
    </source>
</evidence>